<dbReference type="EMBL" id="SPRC01000004">
    <property type="protein sequence ID" value="TIB81944.1"/>
    <property type="molecule type" value="Genomic_DNA"/>
</dbReference>
<dbReference type="GO" id="GO:0016020">
    <property type="term" value="C:membrane"/>
    <property type="evidence" value="ECO:0007669"/>
    <property type="project" value="UniProtKB-SubCell"/>
</dbReference>
<feature type="compositionally biased region" description="Basic residues" evidence="10">
    <location>
        <begin position="497"/>
        <end position="518"/>
    </location>
</feature>
<dbReference type="AlphaFoldDB" id="A0A4T0NX39"/>
<comment type="similarity">
    <text evidence="3">Belongs to the sorting nexin family.</text>
</comment>
<dbReference type="SUPFAM" id="SSF64268">
    <property type="entry name" value="PX domain"/>
    <property type="match status" value="1"/>
</dbReference>
<evidence type="ECO:0000256" key="4">
    <source>
        <dbReference type="ARBA" id="ARBA00014268"/>
    </source>
</evidence>
<accession>A0A4T0NX39</accession>
<dbReference type="Pfam" id="PF00787">
    <property type="entry name" value="PX"/>
    <property type="match status" value="1"/>
</dbReference>
<dbReference type="InterPro" id="IPR036871">
    <property type="entry name" value="PX_dom_sf"/>
</dbReference>
<reference evidence="15 16" key="1">
    <citation type="submission" date="2019-03" db="EMBL/GenBank/DDBJ databases">
        <title>Sequencing 25 genomes of Wallemia mellicola.</title>
        <authorList>
            <person name="Gostincar C."/>
        </authorList>
    </citation>
    <scope>NUCLEOTIDE SEQUENCE [LARGE SCALE GENOMIC DNA]</scope>
    <source>
        <strain evidence="14 15">EXF-1262</strain>
        <strain evidence="13 16">EXF-6152</strain>
    </source>
</reference>
<dbReference type="InterPro" id="IPR012677">
    <property type="entry name" value="Nucleotide-bd_a/b_plait_sf"/>
</dbReference>
<dbReference type="GO" id="GO:0003723">
    <property type="term" value="F:RNA binding"/>
    <property type="evidence" value="ECO:0007669"/>
    <property type="project" value="UniProtKB-UniRule"/>
</dbReference>
<feature type="region of interest" description="Disordered" evidence="10">
    <location>
        <begin position="101"/>
        <end position="120"/>
    </location>
</feature>
<dbReference type="PANTHER" id="PTHR47554">
    <property type="entry name" value="SORTING NEXIN MVP1"/>
    <property type="match status" value="1"/>
</dbReference>
<dbReference type="InterPro" id="IPR028662">
    <property type="entry name" value="SNX8/Mvp1"/>
</dbReference>
<feature type="compositionally biased region" description="Basic residues" evidence="10">
    <location>
        <begin position="406"/>
        <end position="415"/>
    </location>
</feature>
<evidence type="ECO:0000259" key="11">
    <source>
        <dbReference type="PROSITE" id="PS50102"/>
    </source>
</evidence>
<evidence type="ECO:0000256" key="10">
    <source>
        <dbReference type="SAM" id="MobiDB-lite"/>
    </source>
</evidence>
<proteinExistence type="inferred from homology"/>
<dbReference type="InterPro" id="IPR000504">
    <property type="entry name" value="RRM_dom"/>
</dbReference>
<feature type="compositionally biased region" description="Low complexity" evidence="10">
    <location>
        <begin position="27"/>
        <end position="41"/>
    </location>
</feature>
<keyword evidence="7" id="KW-0653">Protein transport</keyword>
<keyword evidence="5" id="KW-0813">Transport</keyword>
<dbReference type="GO" id="GO:0042147">
    <property type="term" value="P:retrograde transport, endosome to Golgi"/>
    <property type="evidence" value="ECO:0007669"/>
    <property type="project" value="InterPro"/>
</dbReference>
<dbReference type="Gene3D" id="3.30.70.330">
    <property type="match status" value="2"/>
</dbReference>
<dbReference type="GO" id="GO:0006623">
    <property type="term" value="P:protein targeting to vacuole"/>
    <property type="evidence" value="ECO:0007669"/>
    <property type="project" value="TreeGrafter"/>
</dbReference>
<evidence type="ECO:0000313" key="16">
    <source>
        <dbReference type="Proteomes" id="UP000310685"/>
    </source>
</evidence>
<protein>
    <recommendedName>
        <fullName evidence="4">Sorting nexin MVP1</fullName>
    </recommendedName>
</protein>
<evidence type="ECO:0000256" key="6">
    <source>
        <dbReference type="ARBA" id="ARBA00022490"/>
    </source>
</evidence>
<dbReference type="Proteomes" id="UP000307169">
    <property type="component" value="Unassembled WGS sequence"/>
</dbReference>
<gene>
    <name evidence="14" type="ORF">E3Q17_01491</name>
    <name evidence="13" type="ORF">E3Q22_00534</name>
</gene>
<dbReference type="InterPro" id="IPR045734">
    <property type="entry name" value="Snx8_BAR_dom"/>
</dbReference>
<feature type="domain" description="PX" evidence="12">
    <location>
        <begin position="700"/>
        <end position="815"/>
    </location>
</feature>
<sequence length="1078" mass="122368">MANKRKSTAEEPKALLNASRNFDSELDSLFSSSAGPSSFKSIKVNHKDQVKKAKEAVKNLSKADKQPDTPVEQPAIPSPVPDNEEEDIDEETLKEFAQEIGRDADDLGDDDKNWEDDVDNKKKKAAPRVYQIENETAEQKNERTVFVGNIPAEAAKSKVRSLFYCICLSNFIQPLSKKLVRHLMEISDLPPTAKYDSIRFRSVAFSVPTSASAKSNADNKRYQTPKQKRKVAFIKQDLHPDAASVNAYVVFGYRRSNDVVLLNNKDKDIPPSEVAQKVVDAANGSTFEGRILRVDRVLNVDKTGTRWHIDKDMAKRTLYVGRLDFGQKDNELGEFIEKLLNEEKGTYKSKDADDKAKSWVRGVRIVRDPDTQLGKGFGYVHLADNDCVEELLLLPDERKRLNKRTLRFAKSKASGKQKPQEDAKEAEKKDKKDAKKSVTAKPGKIVKGDPNLGDKLADMTKEARKKTKAVDAVRQARRLAKKQQAVSKKQTDDKVKLTKTRKKPTDKKPAKNAKKTKKPLSDKALSKRNNKKKMEDLGSPKQTMPSEVVVGPLETANDSNSNPWSPWATYSANTQATTSSYLDGLVPDENFADEFEQQWMAHTSGSDVDMTIAALQKLLFRTELPARSVEKILGLTVRGRVVQKAEFKFALALAAYAQQGQELIIDVVTMAKPPIPYPKIVDMPEGVSQNDDSWTVATQAEMTETVIIRLEGEKEGFLFTHHNYNIESSRGDVSRRFSDFVWLHDCLLVRYPFRNIPNLPPKRLTVSGHSLSTDANFLETRRRGLQRYMNFILNHPILKTDGLVLTFLETPSLESWRKNTKVALEEESQMLNRVKAMSIPVDLDERIDKLKVRIPNLIDNWTTLCAQFERILKRNETDARDYITLSMTMGTVIESDSQSWGRGQGDTVSDNLTLAKTGLEEYASVAYDRTLQMSLQALEASRYVRDLYIAYLSLLSRYDKLTPHSVEKLKKNMERSQRKIQTLAQALEREGDLKQRRKFENEIHTQNTIIESAQVQIQHALTKRQFARYCVWTELIQLQHQETPLVYNVIRTLINSHIQKYNDSGSTWKALKEKLTVN</sequence>
<organism evidence="14 15">
    <name type="scientific">Wallemia mellicola</name>
    <dbReference type="NCBI Taxonomy" id="1708541"/>
    <lineage>
        <taxon>Eukaryota</taxon>
        <taxon>Fungi</taxon>
        <taxon>Dikarya</taxon>
        <taxon>Basidiomycota</taxon>
        <taxon>Wallemiomycotina</taxon>
        <taxon>Wallemiomycetes</taxon>
        <taxon>Wallemiales</taxon>
        <taxon>Wallemiaceae</taxon>
        <taxon>Wallemia</taxon>
    </lineage>
</organism>
<feature type="domain" description="RRM" evidence="11">
    <location>
        <begin position="316"/>
        <end position="413"/>
    </location>
</feature>
<evidence type="ECO:0000256" key="3">
    <source>
        <dbReference type="ARBA" id="ARBA00010883"/>
    </source>
</evidence>
<evidence type="ECO:0000256" key="1">
    <source>
        <dbReference type="ARBA" id="ARBA00004287"/>
    </source>
</evidence>
<dbReference type="GO" id="GO:0032266">
    <property type="term" value="F:phosphatidylinositol-3-phosphate binding"/>
    <property type="evidence" value="ECO:0007669"/>
    <property type="project" value="TreeGrafter"/>
</dbReference>
<dbReference type="Pfam" id="PF19566">
    <property type="entry name" value="Snx8_BAR_dom"/>
    <property type="match status" value="1"/>
</dbReference>
<evidence type="ECO:0000256" key="7">
    <source>
        <dbReference type="ARBA" id="ARBA00022927"/>
    </source>
</evidence>
<evidence type="ECO:0000256" key="5">
    <source>
        <dbReference type="ARBA" id="ARBA00022448"/>
    </source>
</evidence>
<name>A0A4T0NX39_9BASI</name>
<dbReference type="SUPFAM" id="SSF54928">
    <property type="entry name" value="RNA-binding domain, RBD"/>
    <property type="match status" value="1"/>
</dbReference>
<feature type="compositionally biased region" description="Acidic residues" evidence="10">
    <location>
        <begin position="106"/>
        <end position="118"/>
    </location>
</feature>
<comment type="subcellular location">
    <subcellularLocation>
        <location evidence="2">Cytoplasm</location>
    </subcellularLocation>
    <subcellularLocation>
        <location evidence="1">Membrane</location>
        <topology evidence="1">Peripheral membrane protein</topology>
        <orientation evidence="1">Cytoplasmic side</orientation>
    </subcellularLocation>
</comment>
<evidence type="ECO:0000313" key="14">
    <source>
        <dbReference type="EMBL" id="TIC02136.1"/>
    </source>
</evidence>
<dbReference type="InterPro" id="IPR035979">
    <property type="entry name" value="RBD_domain_sf"/>
</dbReference>
<dbReference type="EMBL" id="SPRH01000013">
    <property type="protein sequence ID" value="TIC02136.1"/>
    <property type="molecule type" value="Genomic_DNA"/>
</dbReference>
<dbReference type="SMART" id="SM00312">
    <property type="entry name" value="PX"/>
    <property type="match status" value="1"/>
</dbReference>
<keyword evidence="9" id="KW-0694">RNA-binding</keyword>
<dbReference type="InterPro" id="IPR001683">
    <property type="entry name" value="PX_dom"/>
</dbReference>
<dbReference type="GO" id="GO:0005829">
    <property type="term" value="C:cytosol"/>
    <property type="evidence" value="ECO:0007669"/>
    <property type="project" value="GOC"/>
</dbReference>
<evidence type="ECO:0000256" key="2">
    <source>
        <dbReference type="ARBA" id="ARBA00004496"/>
    </source>
</evidence>
<dbReference type="Proteomes" id="UP000310685">
    <property type="component" value="Unassembled WGS sequence"/>
</dbReference>
<feature type="compositionally biased region" description="Basic and acidic residues" evidence="10">
    <location>
        <begin position="418"/>
        <end position="436"/>
    </location>
</feature>
<evidence type="ECO:0000313" key="13">
    <source>
        <dbReference type="EMBL" id="TIB81944.1"/>
    </source>
</evidence>
<feature type="region of interest" description="Disordered" evidence="10">
    <location>
        <begin position="406"/>
        <end position="545"/>
    </location>
</feature>
<dbReference type="Gene3D" id="3.30.1520.10">
    <property type="entry name" value="Phox-like domain"/>
    <property type="match status" value="1"/>
</dbReference>
<evidence type="ECO:0000259" key="12">
    <source>
        <dbReference type="PROSITE" id="PS50195"/>
    </source>
</evidence>
<dbReference type="GO" id="GO:0005768">
    <property type="term" value="C:endosome"/>
    <property type="evidence" value="ECO:0007669"/>
    <property type="project" value="TreeGrafter"/>
</dbReference>
<feature type="compositionally biased region" description="Basic and acidic residues" evidence="10">
    <location>
        <begin position="45"/>
        <end position="67"/>
    </location>
</feature>
<feature type="region of interest" description="Disordered" evidence="10">
    <location>
        <begin position="27"/>
        <end position="87"/>
    </location>
</feature>
<comment type="caution">
    <text evidence="14">The sequence shown here is derived from an EMBL/GenBank/DDBJ whole genome shotgun (WGS) entry which is preliminary data.</text>
</comment>
<evidence type="ECO:0000256" key="8">
    <source>
        <dbReference type="ARBA" id="ARBA00023136"/>
    </source>
</evidence>
<keyword evidence="8" id="KW-0472">Membrane</keyword>
<keyword evidence="6" id="KW-0963">Cytoplasm</keyword>
<dbReference type="PANTHER" id="PTHR47554:SF1">
    <property type="entry name" value="SORTING NEXIN MVP1"/>
    <property type="match status" value="1"/>
</dbReference>
<dbReference type="PROSITE" id="PS50195">
    <property type="entry name" value="PX"/>
    <property type="match status" value="1"/>
</dbReference>
<evidence type="ECO:0000256" key="9">
    <source>
        <dbReference type="PROSITE-ProRule" id="PRU00176"/>
    </source>
</evidence>
<evidence type="ECO:0000313" key="15">
    <source>
        <dbReference type="Proteomes" id="UP000307169"/>
    </source>
</evidence>
<dbReference type="PROSITE" id="PS50102">
    <property type="entry name" value="RRM"/>
    <property type="match status" value="1"/>
</dbReference>